<dbReference type="Pfam" id="PF00300">
    <property type="entry name" value="His_Phos_1"/>
    <property type="match status" value="1"/>
</dbReference>
<dbReference type="PANTHER" id="PTHR48100">
    <property type="entry name" value="BROAD-SPECIFICITY PHOSPHATASE YOR283W-RELATED"/>
    <property type="match status" value="1"/>
</dbReference>
<protein>
    <submittedName>
        <fullName evidence="1">Uncharacterized protein</fullName>
    </submittedName>
</protein>
<name>A0AB34KA42_PRYPA</name>
<dbReference type="GO" id="GO:0005737">
    <property type="term" value="C:cytoplasm"/>
    <property type="evidence" value="ECO:0007669"/>
    <property type="project" value="TreeGrafter"/>
</dbReference>
<comment type="caution">
    <text evidence="1">The sequence shown here is derived from an EMBL/GenBank/DDBJ whole genome shotgun (WGS) entry which is preliminary data.</text>
</comment>
<dbReference type="InterPro" id="IPR050275">
    <property type="entry name" value="PGM_Phosphatase"/>
</dbReference>
<dbReference type="EMBL" id="JBGBPQ010000001">
    <property type="protein sequence ID" value="KAL1530057.1"/>
    <property type="molecule type" value="Genomic_DNA"/>
</dbReference>
<reference evidence="1 2" key="1">
    <citation type="journal article" date="2024" name="Science">
        <title>Giant polyketide synthase enzymes in the biosynthesis of giant marine polyether toxins.</title>
        <authorList>
            <person name="Fallon T.R."/>
            <person name="Shende V.V."/>
            <person name="Wierzbicki I.H."/>
            <person name="Pendleton A.L."/>
            <person name="Watervoot N.F."/>
            <person name="Auber R.P."/>
            <person name="Gonzalez D.J."/>
            <person name="Wisecaver J.H."/>
            <person name="Moore B.S."/>
        </authorList>
    </citation>
    <scope>NUCLEOTIDE SEQUENCE [LARGE SCALE GENOMIC DNA]</scope>
    <source>
        <strain evidence="1 2">12B1</strain>
    </source>
</reference>
<dbReference type="InterPro" id="IPR029033">
    <property type="entry name" value="His_PPase_superfam"/>
</dbReference>
<sequence length="255" mass="28657">MLSSAKLVPAKRASQACCVRYCHWTVVVLHQLLREIVYLLILGPVYQLKWAITCRKRPVKAAGSVPGCTKRVCFVRHGQGDHNASLKGWKLCDPPLNATGEDQVRALADQMKPRLKEFELIVVSPLTRAMQTATGGFAGAKASWMLQPLLRERMGAPCDTGRSKSELLQSFPQLVRWKGIDELDEVWWSTSFIEWDLMSRVEQLEDWISARPEKTIAVVGHGGLFSRFLGHHLKNCGYQWVDWDASAAKVTTTLV</sequence>
<accession>A0AB34KA42</accession>
<proteinExistence type="predicted"/>
<dbReference type="PANTHER" id="PTHR48100:SF1">
    <property type="entry name" value="HISTIDINE PHOSPHATASE FAMILY PROTEIN-RELATED"/>
    <property type="match status" value="1"/>
</dbReference>
<dbReference type="Gene3D" id="3.40.50.1240">
    <property type="entry name" value="Phosphoglycerate mutase-like"/>
    <property type="match status" value="1"/>
</dbReference>
<dbReference type="GO" id="GO:0016791">
    <property type="term" value="F:phosphatase activity"/>
    <property type="evidence" value="ECO:0007669"/>
    <property type="project" value="TreeGrafter"/>
</dbReference>
<dbReference type="AlphaFoldDB" id="A0AB34KA42"/>
<dbReference type="InterPro" id="IPR013078">
    <property type="entry name" value="His_Pase_superF_clade-1"/>
</dbReference>
<keyword evidence="2" id="KW-1185">Reference proteome</keyword>
<dbReference type="Proteomes" id="UP001515480">
    <property type="component" value="Unassembled WGS sequence"/>
</dbReference>
<evidence type="ECO:0000313" key="1">
    <source>
        <dbReference type="EMBL" id="KAL1530057.1"/>
    </source>
</evidence>
<dbReference type="SMART" id="SM00855">
    <property type="entry name" value="PGAM"/>
    <property type="match status" value="1"/>
</dbReference>
<dbReference type="CDD" id="cd07067">
    <property type="entry name" value="HP_PGM_like"/>
    <property type="match status" value="1"/>
</dbReference>
<gene>
    <name evidence="1" type="ORF">AB1Y20_000979</name>
</gene>
<evidence type="ECO:0000313" key="2">
    <source>
        <dbReference type="Proteomes" id="UP001515480"/>
    </source>
</evidence>
<organism evidence="1 2">
    <name type="scientific">Prymnesium parvum</name>
    <name type="common">Toxic golden alga</name>
    <dbReference type="NCBI Taxonomy" id="97485"/>
    <lineage>
        <taxon>Eukaryota</taxon>
        <taxon>Haptista</taxon>
        <taxon>Haptophyta</taxon>
        <taxon>Prymnesiophyceae</taxon>
        <taxon>Prymnesiales</taxon>
        <taxon>Prymnesiaceae</taxon>
        <taxon>Prymnesium</taxon>
    </lineage>
</organism>
<dbReference type="SUPFAM" id="SSF53254">
    <property type="entry name" value="Phosphoglycerate mutase-like"/>
    <property type="match status" value="1"/>
</dbReference>